<evidence type="ECO:0000313" key="4">
    <source>
        <dbReference type="EMBL" id="CAF1112384.1"/>
    </source>
</evidence>
<evidence type="ECO:0000313" key="7">
    <source>
        <dbReference type="EMBL" id="CAF3635972.1"/>
    </source>
</evidence>
<dbReference type="EMBL" id="CAJNOL010000551">
    <property type="protein sequence ID" value="CAF1112743.1"/>
    <property type="molecule type" value="Genomic_DNA"/>
</dbReference>
<reference evidence="3" key="1">
    <citation type="submission" date="2021-02" db="EMBL/GenBank/DDBJ databases">
        <authorList>
            <person name="Nowell W R."/>
        </authorList>
    </citation>
    <scope>NUCLEOTIDE SEQUENCE</scope>
</reference>
<dbReference type="Proteomes" id="UP000663874">
    <property type="component" value="Unassembled WGS sequence"/>
</dbReference>
<dbReference type="EMBL" id="CAJOBD010000288">
    <property type="protein sequence ID" value="CAF3635972.1"/>
    <property type="molecule type" value="Genomic_DNA"/>
</dbReference>
<keyword evidence="11" id="KW-1185">Reference proteome</keyword>
<dbReference type="EMBL" id="CAJNOT010000518">
    <property type="protein sequence ID" value="CAF1008587.1"/>
    <property type="molecule type" value="Genomic_DNA"/>
</dbReference>
<dbReference type="AlphaFoldDB" id="A0A814HEK6"/>
<evidence type="ECO:0000313" key="9">
    <source>
        <dbReference type="EMBL" id="CAF3949699.1"/>
    </source>
</evidence>
<dbReference type="Proteomes" id="UP000663889">
    <property type="component" value="Unassembled WGS sequence"/>
</dbReference>
<dbReference type="EMBL" id="CAJOBE010004844">
    <property type="protein sequence ID" value="CAF3949699.1"/>
    <property type="molecule type" value="Genomic_DNA"/>
</dbReference>
<evidence type="ECO:0000313" key="10">
    <source>
        <dbReference type="Proteomes" id="UP000663864"/>
    </source>
</evidence>
<dbReference type="EMBL" id="CAJNOU010000425">
    <property type="protein sequence ID" value="CAF0993581.1"/>
    <property type="molecule type" value="Genomic_DNA"/>
</dbReference>
<evidence type="ECO:0000313" key="8">
    <source>
        <dbReference type="EMBL" id="CAF3701052.1"/>
    </source>
</evidence>
<proteinExistence type="predicted"/>
<comment type="caution">
    <text evidence="3">The sequence shown here is derived from an EMBL/GenBank/DDBJ whole genome shotgun (WGS) entry which is preliminary data.</text>
</comment>
<evidence type="ECO:0000313" key="2">
    <source>
        <dbReference type="EMBL" id="CAF0993581.1"/>
    </source>
</evidence>
<organism evidence="3 10">
    <name type="scientific">Rotaria sordida</name>
    <dbReference type="NCBI Taxonomy" id="392033"/>
    <lineage>
        <taxon>Eukaryota</taxon>
        <taxon>Metazoa</taxon>
        <taxon>Spiralia</taxon>
        <taxon>Gnathifera</taxon>
        <taxon>Rotifera</taxon>
        <taxon>Eurotatoria</taxon>
        <taxon>Bdelloidea</taxon>
        <taxon>Philodinida</taxon>
        <taxon>Philodinidae</taxon>
        <taxon>Rotaria</taxon>
    </lineage>
</organism>
<dbReference type="EMBL" id="CAJNOL010000550">
    <property type="protein sequence ID" value="CAF1112384.1"/>
    <property type="molecule type" value="Genomic_DNA"/>
</dbReference>
<dbReference type="Proteomes" id="UP000663823">
    <property type="component" value="Unassembled WGS sequence"/>
</dbReference>
<dbReference type="Proteomes" id="UP000663854">
    <property type="component" value="Unassembled WGS sequence"/>
</dbReference>
<evidence type="ECO:0000313" key="3">
    <source>
        <dbReference type="EMBL" id="CAF1008587.1"/>
    </source>
</evidence>
<dbReference type="Proteomes" id="UP000663870">
    <property type="component" value="Unassembled WGS sequence"/>
</dbReference>
<protein>
    <submittedName>
        <fullName evidence="3">Uncharacterized protein</fullName>
    </submittedName>
</protein>
<dbReference type="EMBL" id="CAJNOH010000048">
    <property type="protein sequence ID" value="CAF0809010.1"/>
    <property type="molecule type" value="Genomic_DNA"/>
</dbReference>
<dbReference type="Proteomes" id="UP000663882">
    <property type="component" value="Unassembled WGS sequence"/>
</dbReference>
<accession>A0A814HEK6</accession>
<evidence type="ECO:0000313" key="1">
    <source>
        <dbReference type="EMBL" id="CAF0809010.1"/>
    </source>
</evidence>
<dbReference type="Proteomes" id="UP000663836">
    <property type="component" value="Unassembled WGS sequence"/>
</dbReference>
<dbReference type="EMBL" id="CAJNOO010002010">
    <property type="protein sequence ID" value="CAF1226113.1"/>
    <property type="molecule type" value="Genomic_DNA"/>
</dbReference>
<dbReference type="Proteomes" id="UP000663864">
    <property type="component" value="Unassembled WGS sequence"/>
</dbReference>
<evidence type="ECO:0000313" key="5">
    <source>
        <dbReference type="EMBL" id="CAF1112743.1"/>
    </source>
</evidence>
<sequence>MAKKPVIPIQRYSTGDQCLIALLSEPVKSYKIKETSMKKIKKSEELLRSIIYNELIFNAPISSSSSTA</sequence>
<gene>
    <name evidence="9" type="ORF">FNK824_LOCUS23149</name>
    <name evidence="7" type="ORF">JBS370_LOCUS5535</name>
    <name evidence="4" type="ORF">JXQ802_LOCUS19765</name>
    <name evidence="5" type="ORF">JXQ802_LOCUS19782</name>
    <name evidence="8" type="ORF">OTI717_LOCUS12534</name>
    <name evidence="1" type="ORF">PYM288_LOCUS4995</name>
    <name evidence="6" type="ORF">RFH988_LOCUS25914</name>
    <name evidence="2" type="ORF">SEV965_LOCUS10403</name>
    <name evidence="3" type="ORF">ZHD862_LOCUS12913</name>
</gene>
<evidence type="ECO:0000313" key="11">
    <source>
        <dbReference type="Proteomes" id="UP000663870"/>
    </source>
</evidence>
<dbReference type="EMBL" id="CAJOAX010001270">
    <property type="protein sequence ID" value="CAF3701052.1"/>
    <property type="molecule type" value="Genomic_DNA"/>
</dbReference>
<name>A0A814HEK6_9BILA</name>
<evidence type="ECO:0000313" key="6">
    <source>
        <dbReference type="EMBL" id="CAF1226113.1"/>
    </source>
</evidence>
<dbReference type="OrthoDB" id="9994894at2759"/>